<evidence type="ECO:0000313" key="1">
    <source>
        <dbReference type="EMBL" id="ETV69661.1"/>
    </source>
</evidence>
<sequence length="247" mass="27362">MAKLMMETNVLSAESRAEPKLTVDYLVAAIQPTAVRACVKERMKLNENRGPKKDARDIKRWLADYIHRYGEFEALMATRHRHVQNVASCDQDPQGWKDPKVVAVVIVDKCLHIVFKCPKLADCEAKLLMERARSICQVGSVVPPTTLAKLKKLGRNVLVTELKIPIKVKGFVGPSHSVTEEATIDLRFETDAGPLMLTNVKCGRGRDGGCGCEFAAKLAALLDKHVDVFHLSLGRDSPVKMPPLKVL</sequence>
<reference evidence="1" key="1">
    <citation type="submission" date="2013-12" db="EMBL/GenBank/DDBJ databases">
        <title>The Genome Sequence of Aphanomyces astaci APO3.</title>
        <authorList>
            <consortium name="The Broad Institute Genomics Platform"/>
            <person name="Russ C."/>
            <person name="Tyler B."/>
            <person name="van West P."/>
            <person name="Dieguez-Uribeondo J."/>
            <person name="Young S.K."/>
            <person name="Zeng Q."/>
            <person name="Gargeya S."/>
            <person name="Fitzgerald M."/>
            <person name="Abouelleil A."/>
            <person name="Alvarado L."/>
            <person name="Chapman S.B."/>
            <person name="Gainer-Dewar J."/>
            <person name="Goldberg J."/>
            <person name="Griggs A."/>
            <person name="Gujja S."/>
            <person name="Hansen M."/>
            <person name="Howarth C."/>
            <person name="Imamovic A."/>
            <person name="Ireland A."/>
            <person name="Larimer J."/>
            <person name="McCowan C."/>
            <person name="Murphy C."/>
            <person name="Pearson M."/>
            <person name="Poon T.W."/>
            <person name="Priest M."/>
            <person name="Roberts A."/>
            <person name="Saif S."/>
            <person name="Shea T."/>
            <person name="Sykes S."/>
            <person name="Wortman J."/>
            <person name="Nusbaum C."/>
            <person name="Birren B."/>
        </authorList>
    </citation>
    <scope>NUCLEOTIDE SEQUENCE [LARGE SCALE GENOMIC DNA]</scope>
    <source>
        <strain evidence="1">APO3</strain>
    </source>
</reference>
<proteinExistence type="predicted"/>
<organism evidence="1">
    <name type="scientific">Aphanomyces astaci</name>
    <name type="common">Crayfish plague agent</name>
    <dbReference type="NCBI Taxonomy" id="112090"/>
    <lineage>
        <taxon>Eukaryota</taxon>
        <taxon>Sar</taxon>
        <taxon>Stramenopiles</taxon>
        <taxon>Oomycota</taxon>
        <taxon>Saprolegniomycetes</taxon>
        <taxon>Saprolegniales</taxon>
        <taxon>Verrucalvaceae</taxon>
        <taxon>Aphanomyces</taxon>
    </lineage>
</organism>
<accession>W4FRT7</accession>
<gene>
    <name evidence="1" type="ORF">H257_14685</name>
</gene>
<dbReference type="VEuPathDB" id="FungiDB:H257_14685"/>
<protein>
    <submittedName>
        <fullName evidence="1">Uncharacterized protein</fullName>
    </submittedName>
</protein>
<dbReference type="EMBL" id="KI913173">
    <property type="protein sequence ID" value="ETV69661.1"/>
    <property type="molecule type" value="Genomic_DNA"/>
</dbReference>
<name>W4FRT7_APHAT</name>
<dbReference type="GeneID" id="20816681"/>
<dbReference type="AlphaFoldDB" id="W4FRT7"/>
<dbReference type="RefSeq" id="XP_009840877.1">
    <property type="nucleotide sequence ID" value="XM_009842575.1"/>
</dbReference>